<feature type="compositionally biased region" description="Pro residues" evidence="1">
    <location>
        <begin position="209"/>
        <end position="221"/>
    </location>
</feature>
<feature type="region of interest" description="Disordered" evidence="1">
    <location>
        <begin position="352"/>
        <end position="386"/>
    </location>
</feature>
<name>A0A9P7STM4_9HYPO</name>
<comment type="caution">
    <text evidence="2">The sequence shown here is derived from an EMBL/GenBank/DDBJ whole genome shotgun (WGS) entry which is preliminary data.</text>
</comment>
<organism evidence="2 3">
    <name type="scientific">Claviceps arundinis</name>
    <dbReference type="NCBI Taxonomy" id="1623583"/>
    <lineage>
        <taxon>Eukaryota</taxon>
        <taxon>Fungi</taxon>
        <taxon>Dikarya</taxon>
        <taxon>Ascomycota</taxon>
        <taxon>Pezizomycotina</taxon>
        <taxon>Sordariomycetes</taxon>
        <taxon>Hypocreomycetidae</taxon>
        <taxon>Hypocreales</taxon>
        <taxon>Clavicipitaceae</taxon>
        <taxon>Claviceps</taxon>
    </lineage>
</organism>
<gene>
    <name evidence="2" type="ORF">E4U56_003856</name>
</gene>
<dbReference type="EMBL" id="SRPS01000025">
    <property type="protein sequence ID" value="KAG5975324.1"/>
    <property type="molecule type" value="Genomic_DNA"/>
</dbReference>
<feature type="compositionally biased region" description="Basic residues" evidence="1">
    <location>
        <begin position="292"/>
        <end position="304"/>
    </location>
</feature>
<dbReference type="AlphaFoldDB" id="A0A9P7STM4"/>
<protein>
    <recommendedName>
        <fullName evidence="4">Mating-type switching protein swi10</fullName>
    </recommendedName>
</protein>
<feature type="region of interest" description="Disordered" evidence="1">
    <location>
        <begin position="85"/>
        <end position="309"/>
    </location>
</feature>
<feature type="compositionally biased region" description="Low complexity" evidence="1">
    <location>
        <begin position="11"/>
        <end position="25"/>
    </location>
</feature>
<feature type="compositionally biased region" description="Low complexity" evidence="1">
    <location>
        <begin position="141"/>
        <end position="208"/>
    </location>
</feature>
<dbReference type="Proteomes" id="UP000784919">
    <property type="component" value="Unassembled WGS sequence"/>
</dbReference>
<feature type="region of interest" description="Disordered" evidence="1">
    <location>
        <begin position="442"/>
        <end position="479"/>
    </location>
</feature>
<evidence type="ECO:0000256" key="1">
    <source>
        <dbReference type="SAM" id="MobiDB-lite"/>
    </source>
</evidence>
<reference evidence="2" key="1">
    <citation type="journal article" date="2020" name="bioRxiv">
        <title>Whole genome comparisons of ergot fungi reveals the divergence and evolution of species within the genus Claviceps are the result of varying mechanisms driving genome evolution and host range expansion.</title>
        <authorList>
            <person name="Wyka S.A."/>
            <person name="Mondo S.J."/>
            <person name="Liu M."/>
            <person name="Dettman J."/>
            <person name="Nalam V."/>
            <person name="Broders K.D."/>
        </authorList>
    </citation>
    <scope>NUCLEOTIDE SEQUENCE</scope>
    <source>
        <strain evidence="2">CCC 1102</strain>
    </source>
</reference>
<accession>A0A9P7STM4</accession>
<evidence type="ECO:0008006" key="4">
    <source>
        <dbReference type="Google" id="ProtNLM"/>
    </source>
</evidence>
<feature type="region of interest" description="Disordered" evidence="1">
    <location>
        <begin position="1"/>
        <end position="31"/>
    </location>
</feature>
<feature type="compositionally biased region" description="Low complexity" evidence="1">
    <location>
        <begin position="238"/>
        <end position="249"/>
    </location>
</feature>
<feature type="compositionally biased region" description="Pro residues" evidence="1">
    <location>
        <begin position="250"/>
        <end position="260"/>
    </location>
</feature>
<evidence type="ECO:0000313" key="2">
    <source>
        <dbReference type="EMBL" id="KAG5975324.1"/>
    </source>
</evidence>
<evidence type="ECO:0000313" key="3">
    <source>
        <dbReference type="Proteomes" id="UP000784919"/>
    </source>
</evidence>
<sequence>MSVQGPVSPGSIAESSMSPKSASSKNSRRSLIMMASNLKPTRQRLQKYFAKSRHSAPEPVLRQWSARNLGSGIKMASLQMASLGNPEVPISPVAKDSRHTTTMVRVDTEQQRKHKPDPTPEIDSSNPGSVVLSPSVDEGRPSSAPEDSAPSTSSPSSASAAASAEASGPSQSHPSPSPSSPAAEAQGSAESASLPSSAPAAASAEASVPSPPQPSPSPPPSASETEHPAQPPSPPSTPTVASVEASVPAPSRPSPPPPSPQTAARPLISDVMSMETDPTKPRMRRGPSLIKPRPRSSVRRRAKTPVHNIGHLEMAAAQKKQEAAMAVVDRQSSVRTMVRQYRTLVDDTLLTEDTNVPPVPDVPPAHREPLSATAAPEPAPGAQEFDDNYGPIPKHSGADLRRGAGLFEAPRPRNELAPSPIASDADTLVSFHDEAAYLTPWLFPSPPTSPRAEKARLNNNSNDGRMTDEDADTAKSSGPDGARFEIAFDLLTRELSAAFADSSARSTSDTSGLQVWVMIAAYERLRDQISAMESPDPKLQGVKAMFDTWLDALRAVQKAVAGEGAESGSEYGDE</sequence>
<proteinExistence type="predicted"/>
<dbReference type="OrthoDB" id="5232891at2759"/>